<reference evidence="1 2" key="1">
    <citation type="submission" date="2013-11" db="EMBL/GenBank/DDBJ databases">
        <title>Genome sequencing of Stegodyphus mimosarum.</title>
        <authorList>
            <person name="Bechsgaard J."/>
        </authorList>
    </citation>
    <scope>NUCLEOTIDE SEQUENCE [LARGE SCALE GENOMIC DNA]</scope>
</reference>
<dbReference type="Gene3D" id="3.30.900.20">
    <property type="match status" value="1"/>
</dbReference>
<dbReference type="OrthoDB" id="6334764at2759"/>
<sequence>MLNNILIASMHDCSVSFSGPVSRPTICSVVVDCLKHILFCRGQFPLPLDQLKNLVKAHEKRIAIQKRILTIDNFPVYYDEPDDEAREDQAIAIKPASGEERKKQKFIDTVVKFDEFFNQLTNILNNEKVSEIVLNLGSNMMNPKELYRIMMPSECANSHCSNDYLSLQRCRRQFYHAVMKSNLWEDLNSDSPVPISVLLLLEPGDSLNEYMEQKRFYALPKCKHRTVHFCNSCVHGGKGLNIEEDLHEQSISNSSASSSRSPNVSKLWVKIRPDLRGFKEQPLFDGMC</sequence>
<name>A0A087UQF8_STEMI</name>
<accession>A0A087UQF8</accession>
<dbReference type="EMBL" id="KK121026">
    <property type="protein sequence ID" value="KFM79597.1"/>
    <property type="molecule type" value="Genomic_DNA"/>
</dbReference>
<protein>
    <submittedName>
        <fullName evidence="1">MAD2L1-binding protein</fullName>
    </submittedName>
</protein>
<proteinExistence type="predicted"/>
<evidence type="ECO:0000313" key="2">
    <source>
        <dbReference type="Proteomes" id="UP000054359"/>
    </source>
</evidence>
<dbReference type="GO" id="GO:0007096">
    <property type="term" value="P:regulation of exit from mitosis"/>
    <property type="evidence" value="ECO:0007669"/>
    <property type="project" value="InterPro"/>
</dbReference>
<dbReference type="Proteomes" id="UP000054359">
    <property type="component" value="Unassembled WGS sequence"/>
</dbReference>
<dbReference type="GO" id="GO:0005634">
    <property type="term" value="C:nucleus"/>
    <property type="evidence" value="ECO:0007669"/>
    <property type="project" value="InterPro"/>
</dbReference>
<dbReference type="PANTHER" id="PTHR15681:SF1">
    <property type="entry name" value="MAD2L1-BINDING PROTEIN"/>
    <property type="match status" value="1"/>
</dbReference>
<evidence type="ECO:0000313" key="1">
    <source>
        <dbReference type="EMBL" id="KFM79597.1"/>
    </source>
</evidence>
<dbReference type="InterPro" id="IPR053729">
    <property type="entry name" value="MAD2L1BP_domain_sf"/>
</dbReference>
<dbReference type="STRING" id="407821.A0A087UQF8"/>
<feature type="non-terminal residue" evidence="1">
    <location>
        <position position="288"/>
    </location>
</feature>
<organism evidence="1 2">
    <name type="scientific">Stegodyphus mimosarum</name>
    <name type="common">African social velvet spider</name>
    <dbReference type="NCBI Taxonomy" id="407821"/>
    <lineage>
        <taxon>Eukaryota</taxon>
        <taxon>Metazoa</taxon>
        <taxon>Ecdysozoa</taxon>
        <taxon>Arthropoda</taxon>
        <taxon>Chelicerata</taxon>
        <taxon>Arachnida</taxon>
        <taxon>Araneae</taxon>
        <taxon>Araneomorphae</taxon>
        <taxon>Entelegynae</taxon>
        <taxon>Eresoidea</taxon>
        <taxon>Eresidae</taxon>
        <taxon>Stegodyphus</taxon>
    </lineage>
</organism>
<dbReference type="PANTHER" id="PTHR15681">
    <property type="entry name" value="MAD2L1-BINDING PROTEIN"/>
    <property type="match status" value="1"/>
</dbReference>
<keyword evidence="2" id="KW-1185">Reference proteome</keyword>
<dbReference type="OMA" id="KCQQVLM"/>
<dbReference type="InterPro" id="IPR009511">
    <property type="entry name" value="MAD1/Cdc20-bound-Mad2-bd"/>
</dbReference>
<dbReference type="Pfam" id="PF06581">
    <property type="entry name" value="p31comet"/>
    <property type="match status" value="2"/>
</dbReference>
<dbReference type="AlphaFoldDB" id="A0A087UQF8"/>
<gene>
    <name evidence="1" type="ORF">X975_09565</name>
</gene>